<gene>
    <name evidence="2" type="ORF">HMPREF0872_03895</name>
</gene>
<name>A0A096AKB7_9FIRM</name>
<accession>A0A096AKB7</accession>
<dbReference type="RefSeq" id="WP_038152047.1">
    <property type="nucleotide sequence ID" value="NZ_JRNT01000008.1"/>
</dbReference>
<reference evidence="2 3" key="1">
    <citation type="submission" date="2014-07" db="EMBL/GenBank/DDBJ databases">
        <authorList>
            <person name="McCorrison J."/>
            <person name="Sanka R."/>
            <person name="Torralba M."/>
            <person name="Gillis M."/>
            <person name="Haft D.H."/>
            <person name="Methe B."/>
            <person name="Sutton G."/>
            <person name="Nelson K.E."/>
        </authorList>
    </citation>
    <scope>NUCLEOTIDE SEQUENCE [LARGE SCALE GENOMIC DNA]</scope>
    <source>
        <strain evidence="2 3">DNF00314</strain>
    </source>
</reference>
<evidence type="ECO:0008006" key="4">
    <source>
        <dbReference type="Google" id="ProtNLM"/>
    </source>
</evidence>
<dbReference type="AlphaFoldDB" id="A0A096AKB7"/>
<evidence type="ECO:0000313" key="2">
    <source>
        <dbReference type="EMBL" id="KGF47548.1"/>
    </source>
</evidence>
<protein>
    <recommendedName>
        <fullName evidence="4">Terminase</fullName>
    </recommendedName>
</protein>
<organism evidence="2 3">
    <name type="scientific">Veillonella montpellierensis DNF00314</name>
    <dbReference type="NCBI Taxonomy" id="1401067"/>
    <lineage>
        <taxon>Bacteria</taxon>
        <taxon>Bacillati</taxon>
        <taxon>Bacillota</taxon>
        <taxon>Negativicutes</taxon>
        <taxon>Veillonellales</taxon>
        <taxon>Veillonellaceae</taxon>
        <taxon>Veillonella</taxon>
    </lineage>
</organism>
<evidence type="ECO:0000256" key="1">
    <source>
        <dbReference type="SAM" id="MobiDB-lite"/>
    </source>
</evidence>
<evidence type="ECO:0000313" key="3">
    <source>
        <dbReference type="Proteomes" id="UP000029628"/>
    </source>
</evidence>
<keyword evidence="3" id="KW-1185">Reference proteome</keyword>
<feature type="region of interest" description="Disordered" evidence="1">
    <location>
        <begin position="1"/>
        <end position="26"/>
    </location>
</feature>
<sequence length="151" mass="17266">MSNDKEVKHTRNRGRPKNPKTTAKQELYARTFVETGSRKIAKETAGYSTYRGPEQNNKIQFLIEKYKKKMETKFMDKAEEIADNLYSLAKNAKSEQVRLGASKDWLDRAGLAPVNKSEIETKKVISTESQISRELVDRLNGLKAKKNRTGK</sequence>
<dbReference type="EMBL" id="JRNT01000008">
    <property type="protein sequence ID" value="KGF47548.1"/>
    <property type="molecule type" value="Genomic_DNA"/>
</dbReference>
<comment type="caution">
    <text evidence="2">The sequence shown here is derived from an EMBL/GenBank/DDBJ whole genome shotgun (WGS) entry which is preliminary data.</text>
</comment>
<dbReference type="Proteomes" id="UP000029628">
    <property type="component" value="Unassembled WGS sequence"/>
</dbReference>
<proteinExistence type="predicted"/>